<feature type="transmembrane region" description="Helical" evidence="1">
    <location>
        <begin position="22"/>
        <end position="41"/>
    </location>
</feature>
<dbReference type="EMBL" id="QKOC01000004">
    <property type="protein sequence ID" value="PZA04852.1"/>
    <property type="molecule type" value="Genomic_DNA"/>
</dbReference>
<evidence type="ECO:0000313" key="2">
    <source>
        <dbReference type="EMBL" id="PZA04852.1"/>
    </source>
</evidence>
<protein>
    <submittedName>
        <fullName evidence="2">Uncharacterized protein</fullName>
    </submittedName>
</protein>
<proteinExistence type="predicted"/>
<organism evidence="2">
    <name type="scientific">Fusobacterium nucleatum</name>
    <dbReference type="NCBI Taxonomy" id="851"/>
    <lineage>
        <taxon>Bacteria</taxon>
        <taxon>Fusobacteriati</taxon>
        <taxon>Fusobacteriota</taxon>
        <taxon>Fusobacteriia</taxon>
        <taxon>Fusobacteriales</taxon>
        <taxon>Fusobacteriaceae</taxon>
        <taxon>Fusobacterium</taxon>
    </lineage>
</organism>
<evidence type="ECO:0000256" key="1">
    <source>
        <dbReference type="SAM" id="Phobius"/>
    </source>
</evidence>
<keyword evidence="1" id="KW-0812">Transmembrane</keyword>
<sequence>MEIKIEEIGDTLKIVKSCSQELKWAFIIGAVCNICLIYPLLKETPGELYFGFALFYTPIFLLIQCLFCYRFSYELILIKEDYVYLLNSFRKPNIYNAKKFSTKNIIKISAKKFNGSVLLRSHNIFKEAEPIKNHPNYKIHFYLKNETEEYYAWGYEIPIEKAEEILDKIKIFLKDSENIQFEKSEK</sequence>
<keyword evidence="1" id="KW-1133">Transmembrane helix</keyword>
<accession>A0A323TWC6</accession>
<dbReference type="AlphaFoldDB" id="A0A323TWC6"/>
<reference evidence="2" key="1">
    <citation type="submission" date="2018-06" db="EMBL/GenBank/DDBJ databases">
        <title>Sequence of the Fusobacterium nucleatum str. 12230 genome.</title>
        <authorList>
            <person name="Navarre W."/>
        </authorList>
    </citation>
    <scope>NUCLEOTIDE SEQUENCE [LARGE SCALE GENOMIC DNA]</scope>
    <source>
        <strain evidence="2">12230</strain>
    </source>
</reference>
<feature type="transmembrane region" description="Helical" evidence="1">
    <location>
        <begin position="47"/>
        <end position="69"/>
    </location>
</feature>
<keyword evidence="1" id="KW-0472">Membrane</keyword>
<comment type="caution">
    <text evidence="2">The sequence shown here is derived from an EMBL/GenBank/DDBJ whole genome shotgun (WGS) entry which is preliminary data.</text>
</comment>
<gene>
    <name evidence="2" type="ORF">DNF10_04445</name>
</gene>
<name>A0A323TWC6_FUSNU</name>